<feature type="compositionally biased region" description="Polar residues" evidence="1">
    <location>
        <begin position="221"/>
        <end position="238"/>
    </location>
</feature>
<accession>A0A2H3JEV9</accession>
<dbReference type="STRING" id="742152.A0A2H3JEV9"/>
<feature type="compositionally biased region" description="Low complexity" evidence="1">
    <location>
        <begin position="239"/>
        <end position="248"/>
    </location>
</feature>
<name>A0A2H3JEV9_WOLCO</name>
<reference evidence="2 3" key="1">
    <citation type="journal article" date="2012" name="Science">
        <title>The Paleozoic origin of enzymatic lignin decomposition reconstructed from 31 fungal genomes.</title>
        <authorList>
            <person name="Floudas D."/>
            <person name="Binder M."/>
            <person name="Riley R."/>
            <person name="Barry K."/>
            <person name="Blanchette R.A."/>
            <person name="Henrissat B."/>
            <person name="Martinez A.T."/>
            <person name="Otillar R."/>
            <person name="Spatafora J.W."/>
            <person name="Yadav J.S."/>
            <person name="Aerts A."/>
            <person name="Benoit I."/>
            <person name="Boyd A."/>
            <person name="Carlson A."/>
            <person name="Copeland A."/>
            <person name="Coutinho P.M."/>
            <person name="de Vries R.P."/>
            <person name="Ferreira P."/>
            <person name="Findley K."/>
            <person name="Foster B."/>
            <person name="Gaskell J."/>
            <person name="Glotzer D."/>
            <person name="Gorecki P."/>
            <person name="Heitman J."/>
            <person name="Hesse C."/>
            <person name="Hori C."/>
            <person name="Igarashi K."/>
            <person name="Jurgens J.A."/>
            <person name="Kallen N."/>
            <person name="Kersten P."/>
            <person name="Kohler A."/>
            <person name="Kuees U."/>
            <person name="Kumar T.K.A."/>
            <person name="Kuo A."/>
            <person name="LaButti K."/>
            <person name="Larrondo L.F."/>
            <person name="Lindquist E."/>
            <person name="Ling A."/>
            <person name="Lombard V."/>
            <person name="Lucas S."/>
            <person name="Lundell T."/>
            <person name="Martin R."/>
            <person name="McLaughlin D.J."/>
            <person name="Morgenstern I."/>
            <person name="Morin E."/>
            <person name="Murat C."/>
            <person name="Nagy L.G."/>
            <person name="Nolan M."/>
            <person name="Ohm R.A."/>
            <person name="Patyshakuliyeva A."/>
            <person name="Rokas A."/>
            <person name="Ruiz-Duenas F.J."/>
            <person name="Sabat G."/>
            <person name="Salamov A."/>
            <person name="Samejima M."/>
            <person name="Schmutz J."/>
            <person name="Slot J.C."/>
            <person name="St John F."/>
            <person name="Stenlid J."/>
            <person name="Sun H."/>
            <person name="Sun S."/>
            <person name="Syed K."/>
            <person name="Tsang A."/>
            <person name="Wiebenga A."/>
            <person name="Young D."/>
            <person name="Pisabarro A."/>
            <person name="Eastwood D.C."/>
            <person name="Martin F."/>
            <person name="Cullen D."/>
            <person name="Grigoriev I.V."/>
            <person name="Hibbett D.S."/>
        </authorList>
    </citation>
    <scope>NUCLEOTIDE SEQUENCE [LARGE SCALE GENOMIC DNA]</scope>
    <source>
        <strain evidence="2 3">MD-104</strain>
    </source>
</reference>
<organism evidence="2 3">
    <name type="scientific">Wolfiporia cocos (strain MD-104)</name>
    <name type="common">Brown rot fungus</name>
    <dbReference type="NCBI Taxonomy" id="742152"/>
    <lineage>
        <taxon>Eukaryota</taxon>
        <taxon>Fungi</taxon>
        <taxon>Dikarya</taxon>
        <taxon>Basidiomycota</taxon>
        <taxon>Agaricomycotina</taxon>
        <taxon>Agaricomycetes</taxon>
        <taxon>Polyporales</taxon>
        <taxon>Phaeolaceae</taxon>
        <taxon>Wolfiporia</taxon>
    </lineage>
</organism>
<gene>
    <name evidence="2" type="ORF">WOLCODRAFT_162496</name>
</gene>
<sequence>MESATFFDEFMQFPSCPEQSYDDLDFLVSGISADHAPFTWDSTFDFDKSTLELPTPCDPSFAWFTDKAGDIYELDLGQDSLFADIDISDYAHLDVTTEKEGKHCDTQSPAIDIAPIDSAPLKSLCSLEAGQPVDITCSTASPPRCANYAQASASTSKGQGYVYPVEVLPSTSYASPAAPIPPIQNPAHEQSVAYASGTYGAGYAPSTISPTLMHRGATLHPSPSYSHCTPSTEYSTAMSSPPSLTYSDSSDDSFAESDNSDEDADPWLLAPRKRSGRYQPYTPCSCVHSSKTKRARSYSAPSSAHHSAPSVSHSFPSVSYQPSSSRIDARRFEPVLSTGPAVAANPRNAQVHITPAQAQWAVENLACPVPGCAYEQANQRPADMRRHLRSHGYMDSEREWVCCGVPVAQAAKLGMAAEEIAARKTVYQGVEVVGGCMRTFSRRDSLRRHFKNRRSGCCGDLRFICSLVAKRSDDNAY</sequence>
<dbReference type="EMBL" id="KB468113">
    <property type="protein sequence ID" value="PCH40736.1"/>
    <property type="molecule type" value="Genomic_DNA"/>
</dbReference>
<dbReference type="OMA" id="MDSEREW"/>
<dbReference type="AlphaFoldDB" id="A0A2H3JEV9"/>
<dbReference type="OrthoDB" id="2746812at2759"/>
<evidence type="ECO:0000313" key="3">
    <source>
        <dbReference type="Proteomes" id="UP000218811"/>
    </source>
</evidence>
<dbReference type="Proteomes" id="UP000218811">
    <property type="component" value="Unassembled WGS sequence"/>
</dbReference>
<feature type="region of interest" description="Disordered" evidence="1">
    <location>
        <begin position="220"/>
        <end position="274"/>
    </location>
</feature>
<evidence type="ECO:0000313" key="2">
    <source>
        <dbReference type="EMBL" id="PCH40736.1"/>
    </source>
</evidence>
<evidence type="ECO:0008006" key="4">
    <source>
        <dbReference type="Google" id="ProtNLM"/>
    </source>
</evidence>
<keyword evidence="3" id="KW-1185">Reference proteome</keyword>
<feature type="region of interest" description="Disordered" evidence="1">
    <location>
        <begin position="297"/>
        <end position="319"/>
    </location>
</feature>
<evidence type="ECO:0000256" key="1">
    <source>
        <dbReference type="SAM" id="MobiDB-lite"/>
    </source>
</evidence>
<proteinExistence type="predicted"/>
<protein>
    <recommendedName>
        <fullName evidence="4">C2H2-type domain-containing protein</fullName>
    </recommendedName>
</protein>
<feature type="compositionally biased region" description="Acidic residues" evidence="1">
    <location>
        <begin position="249"/>
        <end position="265"/>
    </location>
</feature>